<protein>
    <submittedName>
        <fullName evidence="2">Uncharacterized protein</fullName>
    </submittedName>
</protein>
<evidence type="ECO:0000256" key="1">
    <source>
        <dbReference type="SAM" id="MobiDB-lite"/>
    </source>
</evidence>
<comment type="caution">
    <text evidence="2">The sequence shown here is derived from an EMBL/GenBank/DDBJ whole genome shotgun (WGS) entry which is preliminary data.</text>
</comment>
<dbReference type="Proteomes" id="UP000050580">
    <property type="component" value="Unassembled WGS sequence"/>
</dbReference>
<dbReference type="AlphaFoldDB" id="A0A0U1PZT0"/>
<proteinExistence type="predicted"/>
<accession>A0A0U1PZT0</accession>
<evidence type="ECO:0000313" key="3">
    <source>
        <dbReference type="Proteomes" id="UP000050580"/>
    </source>
</evidence>
<reference evidence="2 3" key="1">
    <citation type="submission" date="2015-05" db="EMBL/GenBank/DDBJ databases">
        <title>Draft genome sequence of Lampropedia sp. CT6, isolated from the microbial mat of a hot water spring, located at Manikaran, India.</title>
        <authorList>
            <person name="Tripathi C."/>
            <person name="Rani P."/>
            <person name="Mahato N.K."/>
            <person name="Lal R."/>
        </authorList>
    </citation>
    <scope>NUCLEOTIDE SEQUENCE [LARGE SCALE GENOMIC DNA]</scope>
    <source>
        <strain evidence="2 3">CT6</strain>
    </source>
</reference>
<gene>
    <name evidence="2" type="ORF">AAV94_07665</name>
</gene>
<keyword evidence="3" id="KW-1185">Reference proteome</keyword>
<dbReference type="EMBL" id="LBNQ01000023">
    <property type="protein sequence ID" value="KKW68024.1"/>
    <property type="molecule type" value="Genomic_DNA"/>
</dbReference>
<evidence type="ECO:0000313" key="2">
    <source>
        <dbReference type="EMBL" id="KKW68024.1"/>
    </source>
</evidence>
<sequence length="68" mass="7293">MAYAAVSPESALTAGSPGPTGRTDCASAQCLPPESASHLLKFRARRCRALLAVDAAFARRLRRLHRSQ</sequence>
<organism evidence="2 3">
    <name type="scientific">Lampropedia cohaerens</name>
    <dbReference type="NCBI Taxonomy" id="1610491"/>
    <lineage>
        <taxon>Bacteria</taxon>
        <taxon>Pseudomonadati</taxon>
        <taxon>Pseudomonadota</taxon>
        <taxon>Betaproteobacteria</taxon>
        <taxon>Burkholderiales</taxon>
        <taxon>Comamonadaceae</taxon>
        <taxon>Lampropedia</taxon>
    </lineage>
</organism>
<feature type="region of interest" description="Disordered" evidence="1">
    <location>
        <begin position="1"/>
        <end position="25"/>
    </location>
</feature>
<name>A0A0U1PZT0_9BURK</name>